<dbReference type="GO" id="GO:0035725">
    <property type="term" value="P:sodium ion transmembrane transport"/>
    <property type="evidence" value="ECO:0000318"/>
    <property type="project" value="GO_Central"/>
</dbReference>
<keyword evidence="8 13" id="KW-0472">Membrane</keyword>
<name>A7S8S3_NEMVE</name>
<dbReference type="PROSITE" id="PS01206">
    <property type="entry name" value="ASC"/>
    <property type="match status" value="1"/>
</dbReference>
<keyword evidence="9 11" id="KW-0739">Sodium transport</keyword>
<dbReference type="EMBL" id="DS469599">
    <property type="protein sequence ID" value="EDO39877.1"/>
    <property type="molecule type" value="Genomic_DNA"/>
</dbReference>
<gene>
    <name evidence="14" type="ORF">NEMVEDRAFT_v1g208535</name>
</gene>
<evidence type="ECO:0000256" key="8">
    <source>
        <dbReference type="ARBA" id="ARBA00023136"/>
    </source>
</evidence>
<protein>
    <submittedName>
        <fullName evidence="14">Uncharacterized protein</fullName>
    </submittedName>
</protein>
<evidence type="ECO:0000256" key="10">
    <source>
        <dbReference type="ARBA" id="ARBA00023303"/>
    </source>
</evidence>
<keyword evidence="15" id="KW-1185">Reference proteome</keyword>
<evidence type="ECO:0000256" key="2">
    <source>
        <dbReference type="ARBA" id="ARBA00022448"/>
    </source>
</evidence>
<evidence type="ECO:0000256" key="7">
    <source>
        <dbReference type="ARBA" id="ARBA00023065"/>
    </source>
</evidence>
<dbReference type="Gene3D" id="2.60.470.10">
    <property type="entry name" value="Acid-sensing ion channels like domains"/>
    <property type="match status" value="1"/>
</dbReference>
<dbReference type="PANTHER" id="PTHR11690:SF222">
    <property type="entry name" value="AMILORIDE-SENSITIVE SODIUM CHANNEL SUBUNIT GAMMA"/>
    <property type="match status" value="1"/>
</dbReference>
<comment type="similarity">
    <text evidence="11">Belongs to the amiloride-sensitive sodium channel (TC 1.A.6) family.</text>
</comment>
<evidence type="ECO:0000313" key="15">
    <source>
        <dbReference type="Proteomes" id="UP000001593"/>
    </source>
</evidence>
<dbReference type="InterPro" id="IPR001873">
    <property type="entry name" value="ENaC"/>
</dbReference>
<sequence length="515" mass="59073">MNLFQTKVKPLSRDKAKSDSEKEIEEQRKTLIKNFSSYTTLHGFHFLLDSSPMPRRVLWTALVGFGLVVFFIQLVMSYGKLRARESILAKGVERPMNVLYPAVTICNQNMMRKSRITGTAAQRYLDQLDHIKASLSRVNRTNERFETEEMVRLYGHNITDMLWECNFMNKPCSHKDFAMRYTSYSRGLCYTFNAGANGSPIGQATTSGTRTSLSLRLNAESDEYYGPFSYDATGFKLAVHDQNEIPNMDEDAFDISPGFLTNIRIRREKEINLPSPYRSECGSRDLSNAPKYSMSGCIYECYSKIIADKCKCRVLGMALNVELNPAMCDCPKPCRALHYKIQLSLAYFPSDHLWDSIFPVLLNFTDTTGKSQDEVLLQIQEALRKQIAQVQIYYETLLTDVLEEKPAYGISEFGLELNPAMCDCPKPCRALHYKIQLSLAYFPSDHLWDSIFPVLLNFTELVKVNTTGKSQDEVLLQIQEALRKQIAQFDVPDNDNDIMLPKRYQYLKGINRYTY</sequence>
<dbReference type="AlphaFoldDB" id="A7S8S3"/>
<comment type="subcellular location">
    <subcellularLocation>
        <location evidence="1">Membrane</location>
        <topology evidence="1">Multi-pass membrane protein</topology>
    </subcellularLocation>
</comment>
<dbReference type="HOGENOM" id="CLU_020415_3_0_1"/>
<keyword evidence="10 11" id="KW-0407">Ion channel</keyword>
<evidence type="ECO:0000256" key="1">
    <source>
        <dbReference type="ARBA" id="ARBA00004141"/>
    </source>
</evidence>
<dbReference type="PRINTS" id="PR01078">
    <property type="entry name" value="AMINACHANNEL"/>
</dbReference>
<evidence type="ECO:0000256" key="9">
    <source>
        <dbReference type="ARBA" id="ARBA00023201"/>
    </source>
</evidence>
<keyword evidence="2 11" id="KW-0813">Transport</keyword>
<keyword evidence="3 11" id="KW-0894">Sodium channel</keyword>
<feature type="region of interest" description="Disordered" evidence="12">
    <location>
        <begin position="1"/>
        <end position="23"/>
    </location>
</feature>
<keyword evidence="6" id="KW-0915">Sodium</keyword>
<dbReference type="Pfam" id="PF00858">
    <property type="entry name" value="ASC"/>
    <property type="match status" value="1"/>
</dbReference>
<dbReference type="eggNOG" id="KOG4294">
    <property type="taxonomic scope" value="Eukaryota"/>
</dbReference>
<accession>A7S8S3</accession>
<keyword evidence="4 11" id="KW-0812">Transmembrane</keyword>
<evidence type="ECO:0000256" key="13">
    <source>
        <dbReference type="SAM" id="Phobius"/>
    </source>
</evidence>
<keyword evidence="7 11" id="KW-0406">Ion transport</keyword>
<dbReference type="PhylomeDB" id="A7S8S3"/>
<feature type="compositionally biased region" description="Basic and acidic residues" evidence="12">
    <location>
        <begin position="11"/>
        <end position="23"/>
    </location>
</feature>
<evidence type="ECO:0000313" key="14">
    <source>
        <dbReference type="EMBL" id="EDO39877.1"/>
    </source>
</evidence>
<evidence type="ECO:0000256" key="12">
    <source>
        <dbReference type="SAM" id="MobiDB-lite"/>
    </source>
</evidence>
<dbReference type="GO" id="GO:0015280">
    <property type="term" value="F:ligand-gated sodium channel activity"/>
    <property type="evidence" value="ECO:0000318"/>
    <property type="project" value="GO_Central"/>
</dbReference>
<evidence type="ECO:0000256" key="3">
    <source>
        <dbReference type="ARBA" id="ARBA00022461"/>
    </source>
</evidence>
<evidence type="ECO:0000256" key="6">
    <source>
        <dbReference type="ARBA" id="ARBA00023053"/>
    </source>
</evidence>
<dbReference type="PANTHER" id="PTHR11690">
    <property type="entry name" value="AMILORIDE-SENSITIVE SODIUM CHANNEL-RELATED"/>
    <property type="match status" value="1"/>
</dbReference>
<keyword evidence="5 13" id="KW-1133">Transmembrane helix</keyword>
<dbReference type="InterPro" id="IPR020903">
    <property type="entry name" value="ENaC_CS"/>
</dbReference>
<dbReference type="InParanoid" id="A7S8S3"/>
<dbReference type="OMA" id="ELNPAMC"/>
<feature type="transmembrane region" description="Helical" evidence="13">
    <location>
        <begin position="57"/>
        <end position="76"/>
    </location>
</feature>
<proteinExistence type="inferred from homology"/>
<evidence type="ECO:0000256" key="4">
    <source>
        <dbReference type="ARBA" id="ARBA00022692"/>
    </source>
</evidence>
<evidence type="ECO:0000256" key="5">
    <source>
        <dbReference type="ARBA" id="ARBA00022989"/>
    </source>
</evidence>
<reference evidence="14 15" key="1">
    <citation type="journal article" date="2007" name="Science">
        <title>Sea anemone genome reveals ancestral eumetazoan gene repertoire and genomic organization.</title>
        <authorList>
            <person name="Putnam N.H."/>
            <person name="Srivastava M."/>
            <person name="Hellsten U."/>
            <person name="Dirks B."/>
            <person name="Chapman J."/>
            <person name="Salamov A."/>
            <person name="Terry A."/>
            <person name="Shapiro H."/>
            <person name="Lindquist E."/>
            <person name="Kapitonov V.V."/>
            <person name="Jurka J."/>
            <person name="Genikhovich G."/>
            <person name="Grigoriev I.V."/>
            <person name="Lucas S.M."/>
            <person name="Steele R.E."/>
            <person name="Finnerty J.R."/>
            <person name="Technau U."/>
            <person name="Martindale M.Q."/>
            <person name="Rokhsar D.S."/>
        </authorList>
    </citation>
    <scope>NUCLEOTIDE SEQUENCE [LARGE SCALE GENOMIC DNA]</scope>
    <source>
        <strain evidence="15">CH2 X CH6</strain>
    </source>
</reference>
<dbReference type="Proteomes" id="UP000001593">
    <property type="component" value="Unassembled WGS sequence"/>
</dbReference>
<evidence type="ECO:0000256" key="11">
    <source>
        <dbReference type="RuleBase" id="RU000679"/>
    </source>
</evidence>
<dbReference type="GO" id="GO:0005886">
    <property type="term" value="C:plasma membrane"/>
    <property type="evidence" value="ECO:0000318"/>
    <property type="project" value="GO_Central"/>
</dbReference>
<organism evidence="14 15">
    <name type="scientific">Nematostella vectensis</name>
    <name type="common">Starlet sea anemone</name>
    <dbReference type="NCBI Taxonomy" id="45351"/>
    <lineage>
        <taxon>Eukaryota</taxon>
        <taxon>Metazoa</taxon>
        <taxon>Cnidaria</taxon>
        <taxon>Anthozoa</taxon>
        <taxon>Hexacorallia</taxon>
        <taxon>Actiniaria</taxon>
        <taxon>Edwardsiidae</taxon>
        <taxon>Nematostella</taxon>
    </lineage>
</organism>